<evidence type="ECO:0000313" key="1">
    <source>
        <dbReference type="EMBL" id="CAO87185.1"/>
    </source>
</evidence>
<accession>A8YFQ3</accession>
<proteinExistence type="predicted"/>
<organism evidence="1">
    <name type="scientific">Microcystis aeruginosa (strain PCC 7806)</name>
    <dbReference type="NCBI Taxonomy" id="267872"/>
    <lineage>
        <taxon>Bacteria</taxon>
        <taxon>Bacillati</taxon>
        <taxon>Cyanobacteriota</taxon>
        <taxon>Cyanophyceae</taxon>
        <taxon>Oscillatoriophycideae</taxon>
        <taxon>Chroococcales</taxon>
        <taxon>Microcystaceae</taxon>
        <taxon>Microcystis</taxon>
    </lineage>
</organism>
<dbReference type="EMBL" id="AM778935">
    <property type="protein sequence ID" value="CAO87185.1"/>
    <property type="molecule type" value="Genomic_DNA"/>
</dbReference>
<protein>
    <submittedName>
        <fullName evidence="1">Similar to tr|Q8YVW5|Q8YVW5</fullName>
    </submittedName>
</protein>
<dbReference type="RefSeq" id="WP_228036335.1">
    <property type="nucleotide sequence ID" value="NZ_CP155078.1"/>
</dbReference>
<reference evidence="1" key="1">
    <citation type="submission" date="2007-08" db="EMBL/GenBank/DDBJ databases">
        <authorList>
            <person name="Frangeul L."/>
        </authorList>
    </citation>
    <scope>NUCLEOTIDE SEQUENCE</scope>
    <source>
        <strain evidence="1">PCC 7806</strain>
    </source>
</reference>
<dbReference type="AlphaFoldDB" id="A8YFQ3"/>
<name>A8YFQ3_MICA7</name>
<gene>
    <name evidence="1" type="ORF">IPF_4212</name>
</gene>
<sequence>MVNMEVKGGLFEILAKIKARPGLYIGRPSVSDLFMFLAGYKTARRELGIEPTVEEMRFYQEFHQFVEKKYNLHTSNAWAKIILLYCPDEKQGFERFFQLLGEFQQLGSQEIHADGIEDKEVIMSRVS</sequence>